<dbReference type="Proteomes" id="UP000251853">
    <property type="component" value="Unassembled WGS sequence"/>
</dbReference>
<keyword evidence="2" id="KW-1185">Reference proteome</keyword>
<gene>
    <name evidence="1" type="ORF">NCTC11224_05680</name>
</gene>
<dbReference type="AlphaFoldDB" id="A0A2X2WS52"/>
<evidence type="ECO:0000313" key="2">
    <source>
        <dbReference type="Proteomes" id="UP000251853"/>
    </source>
</evidence>
<proteinExistence type="predicted"/>
<evidence type="ECO:0000313" key="1">
    <source>
        <dbReference type="EMBL" id="SQB16620.1"/>
    </source>
</evidence>
<reference evidence="1 2" key="1">
    <citation type="submission" date="2018-06" db="EMBL/GenBank/DDBJ databases">
        <authorList>
            <consortium name="Pathogen Informatics"/>
            <person name="Doyle S."/>
        </authorList>
    </citation>
    <scope>NUCLEOTIDE SEQUENCE [LARGE SCALE GENOMIC DNA]</scope>
    <source>
        <strain evidence="1 2">NCTC11224</strain>
    </source>
</reference>
<accession>A0A2X2WS52</accession>
<name>A0A2X2WS52_9FIRM</name>
<sequence length="77" mass="8851">MASEFESYENLANAIIISAAKDYRVALRRQMRHPGGQETKHTVDRLESFFRSAWFGVLTDVDGEYLMARIRKEVEAA</sequence>
<dbReference type="RefSeq" id="WP_112483441.1">
    <property type="nucleotide sequence ID" value="NZ_JAIWZC010000001.1"/>
</dbReference>
<protein>
    <submittedName>
        <fullName evidence="1">Uncharacterized protein</fullName>
    </submittedName>
</protein>
<organism evidence="1 2">
    <name type="scientific">Enterocloster clostridioformis</name>
    <dbReference type="NCBI Taxonomy" id="1531"/>
    <lineage>
        <taxon>Bacteria</taxon>
        <taxon>Bacillati</taxon>
        <taxon>Bacillota</taxon>
        <taxon>Clostridia</taxon>
        <taxon>Lachnospirales</taxon>
        <taxon>Lachnospiraceae</taxon>
        <taxon>Enterocloster</taxon>
    </lineage>
</organism>
<dbReference type="EMBL" id="UAVW01000021">
    <property type="protein sequence ID" value="SQB16620.1"/>
    <property type="molecule type" value="Genomic_DNA"/>
</dbReference>